<dbReference type="EMBL" id="JABBPN010000009">
    <property type="protein sequence ID" value="NMO96368.1"/>
    <property type="molecule type" value="Genomic_DNA"/>
</dbReference>
<feature type="transmembrane region" description="Helical" evidence="1">
    <location>
        <begin position="99"/>
        <end position="119"/>
    </location>
</feature>
<sequence>MPLKVQKWDTGGKLVLVAACAAWVSFFFNWVDIGLLSQNGFSQGVVFFILLFVYPLLTVVREKRMNKSIGYILAAAGIVFAIIYISSKSLDLLGSSMNTAGSGPYLFMTASALMAAGIYKRAK</sequence>
<keyword evidence="1" id="KW-0472">Membrane</keyword>
<feature type="transmembrane region" description="Helical" evidence="1">
    <location>
        <begin position="40"/>
        <end position="57"/>
    </location>
</feature>
<organism evidence="2 3">
    <name type="scientific">Paenibacillus lemnae</name>
    <dbReference type="NCBI Taxonomy" id="1330551"/>
    <lineage>
        <taxon>Bacteria</taxon>
        <taxon>Bacillati</taxon>
        <taxon>Bacillota</taxon>
        <taxon>Bacilli</taxon>
        <taxon>Bacillales</taxon>
        <taxon>Paenibacillaceae</taxon>
        <taxon>Paenibacillus</taxon>
    </lineage>
</organism>
<evidence type="ECO:0000313" key="2">
    <source>
        <dbReference type="EMBL" id="NMO96368.1"/>
    </source>
</evidence>
<protein>
    <submittedName>
        <fullName evidence="2">Uncharacterized protein</fullName>
    </submittedName>
</protein>
<proteinExistence type="predicted"/>
<evidence type="ECO:0000256" key="1">
    <source>
        <dbReference type="SAM" id="Phobius"/>
    </source>
</evidence>
<keyword evidence="1" id="KW-1133">Transmembrane helix</keyword>
<name>A0A848M5G8_PAELE</name>
<keyword evidence="1" id="KW-0812">Transmembrane</keyword>
<feature type="transmembrane region" description="Helical" evidence="1">
    <location>
        <begin position="12"/>
        <end position="28"/>
    </location>
</feature>
<dbReference type="Proteomes" id="UP000565468">
    <property type="component" value="Unassembled WGS sequence"/>
</dbReference>
<reference evidence="2 3" key="1">
    <citation type="submission" date="2020-04" db="EMBL/GenBank/DDBJ databases">
        <title>Paenibacillus algicola sp. nov., a novel marine bacterium producing alginate lyase.</title>
        <authorList>
            <person name="Huang H."/>
        </authorList>
    </citation>
    <scope>NUCLEOTIDE SEQUENCE [LARGE SCALE GENOMIC DNA]</scope>
    <source>
        <strain evidence="2 3">L7-75</strain>
    </source>
</reference>
<accession>A0A848M5G8</accession>
<feature type="transmembrane region" description="Helical" evidence="1">
    <location>
        <begin position="69"/>
        <end position="87"/>
    </location>
</feature>
<dbReference type="AlphaFoldDB" id="A0A848M5G8"/>
<gene>
    <name evidence="2" type="ORF">HII30_11360</name>
</gene>
<evidence type="ECO:0000313" key="3">
    <source>
        <dbReference type="Proteomes" id="UP000565468"/>
    </source>
</evidence>
<comment type="caution">
    <text evidence="2">The sequence shown here is derived from an EMBL/GenBank/DDBJ whole genome shotgun (WGS) entry which is preliminary data.</text>
</comment>
<keyword evidence="3" id="KW-1185">Reference proteome</keyword>